<proteinExistence type="predicted"/>
<reference evidence="1" key="1">
    <citation type="submission" date="2019-01" db="EMBL/GenBank/DDBJ databases">
        <authorList>
            <consortium name="Genoscope - CEA"/>
            <person name="William W."/>
        </authorList>
    </citation>
    <scope>NUCLEOTIDE SEQUENCE</scope>
    <source>
        <strain evidence="1">CR-1</strain>
    </source>
</reference>
<dbReference type="EMBL" id="CAACVI010000012">
    <property type="protein sequence ID" value="VEN73916.1"/>
    <property type="molecule type" value="Genomic_DNA"/>
</dbReference>
<sequence length="150" mass="16564">MLNCKRLPIRFQPKQPAILNNQTDQGKNSRRSGCLVLIAVCLSIFHHAREPTIMPDTISVIPIIFGKVTGSSRNKALKIKISTKERLVKGYAKLKSNFVIAAIQNSVAGKPAAKAEIIKGSRISFPKKINLSVRPEGICPYCAIRHFKIS</sequence>
<gene>
    <name evidence="1" type="ORF">EPICR_20387</name>
</gene>
<dbReference type="AlphaFoldDB" id="A0A484HI29"/>
<accession>A0A484HI29</accession>
<evidence type="ECO:0000313" key="1">
    <source>
        <dbReference type="EMBL" id="VEN73916.1"/>
    </source>
</evidence>
<protein>
    <submittedName>
        <fullName evidence="1">Uncharacterized protein</fullName>
    </submittedName>
</protein>
<organism evidence="1">
    <name type="scientific">uncultured Desulfobacteraceae bacterium</name>
    <dbReference type="NCBI Taxonomy" id="218296"/>
    <lineage>
        <taxon>Bacteria</taxon>
        <taxon>Pseudomonadati</taxon>
        <taxon>Thermodesulfobacteriota</taxon>
        <taxon>Desulfobacteria</taxon>
        <taxon>Desulfobacterales</taxon>
        <taxon>Desulfobacteraceae</taxon>
        <taxon>environmental samples</taxon>
    </lineage>
</organism>
<name>A0A484HI29_9BACT</name>